<sequence length="82" mass="8645">MSMARYPLPVKVRLEGFPADIAALADVLNQVEAITVLDCSQPYANRRGNPERVRLYMEVITHAAGPSTGGPGPSNGLPPTGA</sequence>
<evidence type="ECO:0000313" key="3">
    <source>
        <dbReference type="EMBL" id="MBB4934717.1"/>
    </source>
</evidence>
<dbReference type="EMBL" id="JACHJT010000002">
    <property type="protein sequence ID" value="MBB4934717.1"/>
    <property type="molecule type" value="Genomic_DNA"/>
</dbReference>
<keyword evidence="4" id="KW-1185">Reference proteome</keyword>
<dbReference type="AlphaFoldDB" id="A0A7W7VZU6"/>
<dbReference type="EMBL" id="JACHJT010000001">
    <property type="protein sequence ID" value="MBB4929187.1"/>
    <property type="molecule type" value="Genomic_DNA"/>
</dbReference>
<comment type="caution">
    <text evidence="2">The sequence shown here is derived from an EMBL/GenBank/DDBJ whole genome shotgun (WGS) entry which is preliminary data.</text>
</comment>
<proteinExistence type="predicted"/>
<dbReference type="Proteomes" id="UP000523007">
    <property type="component" value="Unassembled WGS sequence"/>
</dbReference>
<name>A0A7W7VZU6_9ACTN</name>
<protein>
    <submittedName>
        <fullName evidence="2">Uncharacterized protein</fullName>
    </submittedName>
</protein>
<dbReference type="RefSeq" id="WP_184573463.1">
    <property type="nucleotide sequence ID" value="NZ_JACHJT010000001.1"/>
</dbReference>
<evidence type="ECO:0000313" key="2">
    <source>
        <dbReference type="EMBL" id="MBB4929187.1"/>
    </source>
</evidence>
<organism evidence="2 4">
    <name type="scientific">Lipingzhangella halophila</name>
    <dbReference type="NCBI Taxonomy" id="1783352"/>
    <lineage>
        <taxon>Bacteria</taxon>
        <taxon>Bacillati</taxon>
        <taxon>Actinomycetota</taxon>
        <taxon>Actinomycetes</taxon>
        <taxon>Streptosporangiales</taxon>
        <taxon>Nocardiopsidaceae</taxon>
        <taxon>Lipingzhangella</taxon>
    </lineage>
</organism>
<feature type="region of interest" description="Disordered" evidence="1">
    <location>
        <begin position="63"/>
        <end position="82"/>
    </location>
</feature>
<accession>A0A7W7VZU6</accession>
<gene>
    <name evidence="2" type="ORF">F4561_000007</name>
    <name evidence="3" type="ORF">F4561_005611</name>
</gene>
<reference evidence="2 4" key="1">
    <citation type="submission" date="2020-08" db="EMBL/GenBank/DDBJ databases">
        <title>Sequencing the genomes of 1000 actinobacteria strains.</title>
        <authorList>
            <person name="Klenk H.-P."/>
        </authorList>
    </citation>
    <scope>NUCLEOTIDE SEQUENCE [LARGE SCALE GENOMIC DNA]</scope>
    <source>
        <strain evidence="2 4">DSM 102030</strain>
    </source>
</reference>
<evidence type="ECO:0000313" key="4">
    <source>
        <dbReference type="Proteomes" id="UP000523007"/>
    </source>
</evidence>
<evidence type="ECO:0000256" key="1">
    <source>
        <dbReference type="SAM" id="MobiDB-lite"/>
    </source>
</evidence>